<sequence length="58" mass="7000">MMETRKDKMIFGPALRCRRSLVMSWEDRYIHKDAAIPIGEEDKWIIISMAPYITRDQW</sequence>
<name>B0XWM9_ASPFC</name>
<evidence type="ECO:0000313" key="2">
    <source>
        <dbReference type="Proteomes" id="UP000001699"/>
    </source>
</evidence>
<reference evidence="1 2" key="1">
    <citation type="journal article" date="2008" name="PLoS Genet.">
        <title>Genomic islands in the pathogenic filamentous fungus Aspergillus fumigatus.</title>
        <authorList>
            <person name="Fedorova N.D."/>
            <person name="Khaldi N."/>
            <person name="Joardar V.S."/>
            <person name="Maiti R."/>
            <person name="Amedeo P."/>
            <person name="Anderson M.J."/>
            <person name="Crabtree J."/>
            <person name="Silva J.C."/>
            <person name="Badger J.H."/>
            <person name="Albarraq A."/>
            <person name="Angiuoli S."/>
            <person name="Bussey H."/>
            <person name="Bowyer P."/>
            <person name="Cotty P.J."/>
            <person name="Dyer P.S."/>
            <person name="Egan A."/>
            <person name="Galens K."/>
            <person name="Fraser-Liggett C.M."/>
            <person name="Haas B.J."/>
            <person name="Inman J.M."/>
            <person name="Kent R."/>
            <person name="Lemieux S."/>
            <person name="Malavazi I."/>
            <person name="Orvis J."/>
            <person name="Roemer T."/>
            <person name="Ronning C.M."/>
            <person name="Sundaram J.P."/>
            <person name="Sutton G."/>
            <person name="Turner G."/>
            <person name="Venter J.C."/>
            <person name="White O.R."/>
            <person name="Whitty B.R."/>
            <person name="Youngman P."/>
            <person name="Wolfe K.H."/>
            <person name="Goldman G.H."/>
            <person name="Wortman J.R."/>
            <person name="Jiang B."/>
            <person name="Denning D.W."/>
            <person name="Nierman W.C."/>
        </authorList>
    </citation>
    <scope>NUCLEOTIDE SEQUENCE [LARGE SCALE GENOMIC DNA]</scope>
    <source>
        <strain evidence="2">CBS 144.89 / FGSC A1163 / CEA10</strain>
    </source>
</reference>
<keyword evidence="2" id="KW-1185">Reference proteome</keyword>
<organism evidence="1 2">
    <name type="scientific">Aspergillus fumigatus (strain CBS 144.89 / FGSC A1163 / CEA10)</name>
    <name type="common">Neosartorya fumigata</name>
    <dbReference type="NCBI Taxonomy" id="451804"/>
    <lineage>
        <taxon>Eukaryota</taxon>
        <taxon>Fungi</taxon>
        <taxon>Dikarya</taxon>
        <taxon>Ascomycota</taxon>
        <taxon>Pezizomycotina</taxon>
        <taxon>Eurotiomycetes</taxon>
        <taxon>Eurotiomycetidae</taxon>
        <taxon>Eurotiales</taxon>
        <taxon>Aspergillaceae</taxon>
        <taxon>Aspergillus</taxon>
        <taxon>Aspergillus subgen. Fumigati</taxon>
    </lineage>
</organism>
<accession>B0XWM9</accession>
<dbReference type="HOGENOM" id="CLU_2978717_0_0_1"/>
<dbReference type="AlphaFoldDB" id="B0XWM9"/>
<dbReference type="Proteomes" id="UP000001699">
    <property type="component" value="Unassembled WGS sequence"/>
</dbReference>
<gene>
    <name evidence="1" type="ORF">AFUB_046670</name>
</gene>
<dbReference type="VEuPathDB" id="FungiDB:AFUB_046670"/>
<proteinExistence type="predicted"/>
<dbReference type="EMBL" id="DS499596">
    <property type="protein sequence ID" value="EDP53488.1"/>
    <property type="molecule type" value="Genomic_DNA"/>
</dbReference>
<protein>
    <submittedName>
        <fullName evidence="1">Uncharacterized protein</fullName>
    </submittedName>
</protein>
<evidence type="ECO:0000313" key="1">
    <source>
        <dbReference type="EMBL" id="EDP53488.1"/>
    </source>
</evidence>